<feature type="binding site" evidence="1">
    <location>
        <position position="143"/>
    </location>
    <ligand>
        <name>Zn(2+)</name>
        <dbReference type="ChEBI" id="CHEBI:29105"/>
        <note>catalytic</note>
    </ligand>
</feature>
<dbReference type="Proteomes" id="UP000261660">
    <property type="component" value="Unplaced"/>
</dbReference>
<dbReference type="STRING" id="56723.ENSLBEP00000034154"/>
<dbReference type="InterPro" id="IPR001506">
    <property type="entry name" value="Peptidase_M12A"/>
</dbReference>
<keyword evidence="5" id="KW-1185">Reference proteome</keyword>
<feature type="binding site" evidence="1">
    <location>
        <position position="153"/>
    </location>
    <ligand>
        <name>Zn(2+)</name>
        <dbReference type="ChEBI" id="CHEBI:29105"/>
        <note>catalytic</note>
    </ligand>
</feature>
<feature type="active site" evidence="1">
    <location>
        <position position="144"/>
    </location>
</feature>
<dbReference type="SUPFAM" id="SSF55486">
    <property type="entry name" value="Metalloproteases ('zincins'), catalytic domain"/>
    <property type="match status" value="1"/>
</dbReference>
<dbReference type="InterPro" id="IPR024079">
    <property type="entry name" value="MetalloPept_cat_dom_sf"/>
</dbReference>
<sequence length="243" mass="28273">FVDVALHLHFFQTCSTIYRWIRVSYICLFIYCFADTSVTHGDILPNFKRNADPCTARGCKWPKSGNHVYVPITISSVYSREEKNIIIRALLTFHESTCIRFMWRRPVISLCMSQVFLLPGPSEGKQRISLSRRGCLYEDTVQHEVLHALGFHHEQVRSDRDKYVYVLTQNIRSGFESNFEKEQTNNLRTPYDFDSIMQYSNKAFSKNGRPTMVARDNPSRLFGRAKTMSQNDIARVNALYCCE</sequence>
<dbReference type="SMART" id="SM00235">
    <property type="entry name" value="ZnMc"/>
    <property type="match status" value="1"/>
</dbReference>
<reference evidence="4" key="2">
    <citation type="submission" date="2025-09" db="UniProtKB">
        <authorList>
            <consortium name="Ensembl"/>
        </authorList>
    </citation>
    <scope>IDENTIFICATION</scope>
</reference>
<dbReference type="Pfam" id="PF01400">
    <property type="entry name" value="Astacin"/>
    <property type="match status" value="1"/>
</dbReference>
<organism evidence="4 5">
    <name type="scientific">Labrus bergylta</name>
    <name type="common">ballan wrasse</name>
    <dbReference type="NCBI Taxonomy" id="56723"/>
    <lineage>
        <taxon>Eukaryota</taxon>
        <taxon>Metazoa</taxon>
        <taxon>Chordata</taxon>
        <taxon>Craniata</taxon>
        <taxon>Vertebrata</taxon>
        <taxon>Euteleostomi</taxon>
        <taxon>Actinopterygii</taxon>
        <taxon>Neopterygii</taxon>
        <taxon>Teleostei</taxon>
        <taxon>Neoteleostei</taxon>
        <taxon>Acanthomorphata</taxon>
        <taxon>Eupercaria</taxon>
        <taxon>Labriformes</taxon>
        <taxon>Labridae</taxon>
        <taxon>Labrus</taxon>
    </lineage>
</organism>
<dbReference type="InterPro" id="IPR006026">
    <property type="entry name" value="Peptidase_Metallo"/>
</dbReference>
<dbReference type="InParanoid" id="A0A3Q3GS81"/>
<evidence type="ECO:0000313" key="5">
    <source>
        <dbReference type="Proteomes" id="UP000261660"/>
    </source>
</evidence>
<evidence type="ECO:0000256" key="2">
    <source>
        <dbReference type="RuleBase" id="RU361183"/>
    </source>
</evidence>
<keyword evidence="1 2" id="KW-0482">Metalloprotease</keyword>
<name>A0A3Q3GS81_9LABR</name>
<protein>
    <recommendedName>
        <fullName evidence="2">Metalloendopeptidase</fullName>
        <ecNumber evidence="2">3.4.24.-</ecNumber>
    </recommendedName>
</protein>
<dbReference type="GO" id="GO:0008270">
    <property type="term" value="F:zinc ion binding"/>
    <property type="evidence" value="ECO:0007669"/>
    <property type="project" value="UniProtKB-UniRule"/>
</dbReference>
<keyword evidence="1 2" id="KW-0479">Metal-binding</keyword>
<evidence type="ECO:0000313" key="4">
    <source>
        <dbReference type="Ensembl" id="ENSLBEP00000034154.1"/>
    </source>
</evidence>
<dbReference type="Gene3D" id="3.40.390.10">
    <property type="entry name" value="Collagenase (Catalytic Domain)"/>
    <property type="match status" value="1"/>
</dbReference>
<feature type="domain" description="Peptidase M12A" evidence="3">
    <location>
        <begin position="50"/>
        <end position="243"/>
    </location>
</feature>
<dbReference type="PANTHER" id="PTHR10127">
    <property type="entry name" value="DISCOIDIN, CUB, EGF, LAMININ , AND ZINC METALLOPROTEASE DOMAIN CONTAINING"/>
    <property type="match status" value="1"/>
</dbReference>
<dbReference type="Ensembl" id="ENSLBET00000035634.1">
    <property type="protein sequence ID" value="ENSLBEP00000034154.1"/>
    <property type="gene ID" value="ENSLBEG00000025703.1"/>
</dbReference>
<dbReference type="AlphaFoldDB" id="A0A3Q3GS81"/>
<dbReference type="EC" id="3.4.24.-" evidence="2"/>
<comment type="cofactor">
    <cofactor evidence="1 2">
        <name>Zn(2+)</name>
        <dbReference type="ChEBI" id="CHEBI:29105"/>
    </cofactor>
    <text evidence="1 2">Binds 1 zinc ion per subunit.</text>
</comment>
<evidence type="ECO:0000256" key="1">
    <source>
        <dbReference type="PROSITE-ProRule" id="PRU01211"/>
    </source>
</evidence>
<keyword evidence="1 2" id="KW-0862">Zinc</keyword>
<proteinExistence type="predicted"/>
<dbReference type="PROSITE" id="PS51864">
    <property type="entry name" value="ASTACIN"/>
    <property type="match status" value="1"/>
</dbReference>
<keyword evidence="1 2" id="KW-0645">Protease</keyword>
<comment type="caution">
    <text evidence="1">Lacks conserved residue(s) required for the propagation of feature annotation.</text>
</comment>
<dbReference type="PANTHER" id="PTHR10127:SF899">
    <property type="entry name" value="ASTACIN-LIKE METALLOENDOPEPTIDASE-RELATED"/>
    <property type="match status" value="1"/>
</dbReference>
<feature type="binding site" evidence="1">
    <location>
        <position position="147"/>
    </location>
    <ligand>
        <name>Zn(2+)</name>
        <dbReference type="ChEBI" id="CHEBI:29105"/>
        <note>catalytic</note>
    </ligand>
</feature>
<dbReference type="GeneTree" id="ENSGT00940000163716"/>
<dbReference type="GO" id="GO:0006508">
    <property type="term" value="P:proteolysis"/>
    <property type="evidence" value="ECO:0007669"/>
    <property type="project" value="UniProtKB-KW"/>
</dbReference>
<evidence type="ECO:0000259" key="3">
    <source>
        <dbReference type="PROSITE" id="PS51864"/>
    </source>
</evidence>
<reference evidence="4" key="1">
    <citation type="submission" date="2025-08" db="UniProtKB">
        <authorList>
            <consortium name="Ensembl"/>
        </authorList>
    </citation>
    <scope>IDENTIFICATION</scope>
</reference>
<dbReference type="GO" id="GO:0004222">
    <property type="term" value="F:metalloendopeptidase activity"/>
    <property type="evidence" value="ECO:0007669"/>
    <property type="project" value="UniProtKB-UniRule"/>
</dbReference>
<accession>A0A3Q3GS81</accession>
<keyword evidence="1 2" id="KW-0378">Hydrolase</keyword>
<dbReference type="PRINTS" id="PR00480">
    <property type="entry name" value="ASTACIN"/>
</dbReference>